<proteinExistence type="inferred from homology"/>
<dbReference type="InterPro" id="IPR015424">
    <property type="entry name" value="PyrdxlP-dep_Trfase"/>
</dbReference>
<dbReference type="InterPro" id="IPR000653">
    <property type="entry name" value="DegT/StrS_aminotransferase"/>
</dbReference>
<dbReference type="InterPro" id="IPR015422">
    <property type="entry name" value="PyrdxlP-dep_Trfase_small"/>
</dbReference>
<dbReference type="PANTHER" id="PTHR30244">
    <property type="entry name" value="TRANSAMINASE"/>
    <property type="match status" value="1"/>
</dbReference>
<dbReference type="RefSeq" id="WP_090368179.1">
    <property type="nucleotide sequence ID" value="NZ_FNEM01000024.1"/>
</dbReference>
<evidence type="ECO:0000256" key="4">
    <source>
        <dbReference type="PIRSR" id="PIRSR000390-2"/>
    </source>
</evidence>
<comment type="similarity">
    <text evidence="2 5">Belongs to the DegT/DnrJ/EryC1 family.</text>
</comment>
<dbReference type="PIRSF" id="PIRSF000390">
    <property type="entry name" value="PLP_StrS"/>
    <property type="match status" value="1"/>
</dbReference>
<feature type="active site" description="Proton acceptor" evidence="3">
    <location>
        <position position="184"/>
    </location>
</feature>
<dbReference type="Pfam" id="PF01041">
    <property type="entry name" value="DegT_DnrJ_EryC1"/>
    <property type="match status" value="1"/>
</dbReference>
<dbReference type="CDD" id="cd00616">
    <property type="entry name" value="AHBA_syn"/>
    <property type="match status" value="1"/>
</dbReference>
<dbReference type="EMBL" id="FNEM01000024">
    <property type="protein sequence ID" value="SDK28457.1"/>
    <property type="molecule type" value="Genomic_DNA"/>
</dbReference>
<dbReference type="Gene3D" id="3.90.1150.10">
    <property type="entry name" value="Aspartate Aminotransferase, domain 1"/>
    <property type="match status" value="1"/>
</dbReference>
<dbReference type="InterPro" id="IPR015421">
    <property type="entry name" value="PyrdxlP-dep_Trfase_major"/>
</dbReference>
<dbReference type="OrthoDB" id="9804264at2"/>
<dbReference type="GO" id="GO:0030170">
    <property type="term" value="F:pyridoxal phosphate binding"/>
    <property type="evidence" value="ECO:0007669"/>
    <property type="project" value="TreeGrafter"/>
</dbReference>
<dbReference type="GO" id="GO:0000271">
    <property type="term" value="P:polysaccharide biosynthetic process"/>
    <property type="evidence" value="ECO:0007669"/>
    <property type="project" value="TreeGrafter"/>
</dbReference>
<accession>A0A1G9AMC7</accession>
<keyword evidence="1 4" id="KW-0663">Pyridoxal phosphate</keyword>
<dbReference type="AlphaFoldDB" id="A0A1G9AMC7"/>
<protein>
    <submittedName>
        <fullName evidence="6">Perosamine synthetase</fullName>
    </submittedName>
</protein>
<evidence type="ECO:0000256" key="3">
    <source>
        <dbReference type="PIRSR" id="PIRSR000390-1"/>
    </source>
</evidence>
<dbReference type="GO" id="GO:0008483">
    <property type="term" value="F:transaminase activity"/>
    <property type="evidence" value="ECO:0007669"/>
    <property type="project" value="TreeGrafter"/>
</dbReference>
<evidence type="ECO:0000313" key="6">
    <source>
        <dbReference type="EMBL" id="SDK28457.1"/>
    </source>
</evidence>
<feature type="modified residue" description="N6-(pyridoxal phosphate)lysine" evidence="4">
    <location>
        <position position="184"/>
    </location>
</feature>
<dbReference type="PANTHER" id="PTHR30244:SF34">
    <property type="entry name" value="DTDP-4-AMINO-4,6-DIDEOXYGALACTOSE TRANSAMINASE"/>
    <property type="match status" value="1"/>
</dbReference>
<organism evidence="6 7">
    <name type="scientific">Ferrimonas sediminum</name>
    <dbReference type="NCBI Taxonomy" id="718193"/>
    <lineage>
        <taxon>Bacteria</taxon>
        <taxon>Pseudomonadati</taxon>
        <taxon>Pseudomonadota</taxon>
        <taxon>Gammaproteobacteria</taxon>
        <taxon>Alteromonadales</taxon>
        <taxon>Ferrimonadaceae</taxon>
        <taxon>Ferrimonas</taxon>
    </lineage>
</organism>
<dbReference type="Proteomes" id="UP000199527">
    <property type="component" value="Unassembled WGS sequence"/>
</dbReference>
<gene>
    <name evidence="6" type="ORF">SAMN04488540_12427</name>
</gene>
<evidence type="ECO:0000256" key="5">
    <source>
        <dbReference type="RuleBase" id="RU004508"/>
    </source>
</evidence>
<dbReference type="SUPFAM" id="SSF53383">
    <property type="entry name" value="PLP-dependent transferases"/>
    <property type="match status" value="1"/>
</dbReference>
<evidence type="ECO:0000313" key="7">
    <source>
        <dbReference type="Proteomes" id="UP000199527"/>
    </source>
</evidence>
<evidence type="ECO:0000256" key="1">
    <source>
        <dbReference type="ARBA" id="ARBA00022898"/>
    </source>
</evidence>
<evidence type="ECO:0000256" key="2">
    <source>
        <dbReference type="ARBA" id="ARBA00037999"/>
    </source>
</evidence>
<reference evidence="7" key="1">
    <citation type="submission" date="2016-10" db="EMBL/GenBank/DDBJ databases">
        <authorList>
            <person name="Varghese N."/>
            <person name="Submissions S."/>
        </authorList>
    </citation>
    <scope>NUCLEOTIDE SEQUENCE [LARGE SCALE GENOMIC DNA]</scope>
    <source>
        <strain evidence="7">DSM 23317</strain>
    </source>
</reference>
<dbReference type="Gene3D" id="3.40.640.10">
    <property type="entry name" value="Type I PLP-dependent aspartate aminotransferase-like (Major domain)"/>
    <property type="match status" value="1"/>
</dbReference>
<name>A0A1G9AMC7_9GAMM</name>
<keyword evidence="7" id="KW-1185">Reference proteome</keyword>
<sequence length="373" mass="41019">MMQDDIPWSRPEVGDDELNAIAAAFRDDWLTMGPRVARFEQAMAKRMQVEHAVAVSSGSVALDIALKVLGVGPGDEVIVPAITYFATAAAVSRVGATAVFVDVDSRNLNLNPQLILEAISPRTKGLVYIDYGGLPADSQRIMDLADQLGLFALQDAAHSLGGRYLGAPLGSQAGISTMSFHMAKTMTTIEGGMIFTHHKAHADAMRVYRNQGESGKYLHARLGYNARMNDIMAAVGLTQLEKLDRFLEGRRRVSNEYQRHFDAVGIDTLNNPVADSDAAHFLYTILIDDRDQVARELKSQGIDTRICYPMPLYRQEVYADGHAPCRALPCPVSESVSQRVLNLPLFPSMSQAQIERVVLAVERQHRQRLVSGL</sequence>